<feature type="binding site" evidence="4">
    <location>
        <position position="250"/>
    </location>
    <ligand>
        <name>substrate</name>
    </ligand>
</feature>
<dbReference type="InterPro" id="IPR010905">
    <property type="entry name" value="Glyco_hydro_88"/>
</dbReference>
<sequence>MTCEHITSTNRHAAANISDLIGGDDRAWAEAQLPKLAAKFAAERDRVGDRIPYIAQDGLYREFEDETFIRWWTNGFWPGILWQMRHATGDEAYTAPARGVEAKLDRVFDDNDTDHDAGFIWLLSAVADWRATGDERSRTRGLHAAGLLAGRFNPVGRFLRAWNERGREGWAIIDSMMNIPLLFWATRETDDPRYAQVATMHADTLLEHVVRPDGSCSHIVCFDPLTGEFEDNPGGQGYESGSAWTRGQAWAIYGFALAARNSGEGRYLDAAKRVAHYFCANVALSGDLTPIDFRQPAEPEYRDALAAVIAACGLMEVAEQVPELESALYARWAVRILKAVEAEWCDWDPAHDGLVRCCSGSYHSEPDREVPMVYGDYYYVEAVLRLAGKAMRLWDAD</sequence>
<dbReference type="InterPro" id="IPR008928">
    <property type="entry name" value="6-hairpin_glycosidase_sf"/>
</dbReference>
<dbReference type="RefSeq" id="WP_094636710.1">
    <property type="nucleotide sequence ID" value="NZ_CP062938.1"/>
</dbReference>
<dbReference type="SUPFAM" id="SSF48208">
    <property type="entry name" value="Six-hairpin glycosidases"/>
    <property type="match status" value="1"/>
</dbReference>
<dbReference type="Proteomes" id="UP000216057">
    <property type="component" value="Unassembled WGS sequence"/>
</dbReference>
<proteinExistence type="inferred from homology"/>
<protein>
    <submittedName>
        <fullName evidence="6">Glycoside hydrolase family 88 protein</fullName>
    </submittedName>
    <submittedName>
        <fullName evidence="5">Glycosyl hydrolase family 88</fullName>
    </submittedName>
</protein>
<reference evidence="6 8" key="2">
    <citation type="submission" date="2020-10" db="EMBL/GenBank/DDBJ databases">
        <title>Genome sequencing of Bifidobacterium eulemuris_DSMZ_100216.</title>
        <authorList>
            <person name="Kim J."/>
        </authorList>
    </citation>
    <scope>NUCLEOTIDE SEQUENCE [LARGE SCALE GENOMIC DNA]</scope>
    <source>
        <strain evidence="6 8">DSM 100216</strain>
    </source>
</reference>
<dbReference type="PANTHER" id="PTHR36845">
    <property type="entry name" value="HYDROLASE, PUTATIVE (AFU_ORTHOLOGUE AFUA_7G05090)-RELATED"/>
    <property type="match status" value="1"/>
</dbReference>
<dbReference type="GO" id="GO:0052757">
    <property type="term" value="F:chondroitin hydrolase activity"/>
    <property type="evidence" value="ECO:0007669"/>
    <property type="project" value="TreeGrafter"/>
</dbReference>
<dbReference type="Gene3D" id="1.50.10.10">
    <property type="match status" value="1"/>
</dbReference>
<evidence type="ECO:0000256" key="1">
    <source>
        <dbReference type="ARBA" id="ARBA00022801"/>
    </source>
</evidence>
<dbReference type="InterPro" id="IPR052369">
    <property type="entry name" value="UG_Glycosaminoglycan_Hydrolase"/>
</dbReference>
<organism evidence="5 7">
    <name type="scientific">Bifidobacterium eulemuris</name>
    <dbReference type="NCBI Taxonomy" id="1765219"/>
    <lineage>
        <taxon>Bacteria</taxon>
        <taxon>Bacillati</taxon>
        <taxon>Actinomycetota</taxon>
        <taxon>Actinomycetes</taxon>
        <taxon>Bifidobacteriales</taxon>
        <taxon>Bifidobacteriaceae</taxon>
        <taxon>Bifidobacterium</taxon>
    </lineage>
</organism>
<feature type="binding site" evidence="4">
    <location>
        <position position="116"/>
    </location>
    <ligand>
        <name>substrate</name>
    </ligand>
</feature>
<evidence type="ECO:0000313" key="8">
    <source>
        <dbReference type="Proteomes" id="UP000593943"/>
    </source>
</evidence>
<keyword evidence="1 5" id="KW-0378">Hydrolase</keyword>
<feature type="binding site" evidence="4">
    <location>
        <position position="246"/>
    </location>
    <ligand>
        <name>substrate</name>
    </ligand>
</feature>
<name>A0A261GA29_9BIFI</name>
<dbReference type="GO" id="GO:0000272">
    <property type="term" value="P:polysaccharide catabolic process"/>
    <property type="evidence" value="ECO:0007669"/>
    <property type="project" value="TreeGrafter"/>
</dbReference>
<comment type="similarity">
    <text evidence="2">Belongs to the glycosyl hydrolase 88 family.</text>
</comment>
<dbReference type="EMBL" id="CP062938">
    <property type="protein sequence ID" value="QOL31840.1"/>
    <property type="molecule type" value="Genomic_DNA"/>
</dbReference>
<feature type="binding site" evidence="4">
    <location>
        <position position="364"/>
    </location>
    <ligand>
        <name>substrate</name>
    </ligand>
</feature>
<feature type="binding site" evidence="4">
    <location>
        <position position="174"/>
    </location>
    <ligand>
        <name>substrate</name>
    </ligand>
</feature>
<accession>A0A261GA29</accession>
<evidence type="ECO:0000313" key="6">
    <source>
        <dbReference type="EMBL" id="QOL31840.1"/>
    </source>
</evidence>
<evidence type="ECO:0000256" key="3">
    <source>
        <dbReference type="PIRSR" id="PIRSR610905-1"/>
    </source>
</evidence>
<evidence type="ECO:0000256" key="4">
    <source>
        <dbReference type="PIRSR" id="PIRSR610905-2"/>
    </source>
</evidence>
<dbReference type="KEGG" id="beu:BE0216_04675"/>
<keyword evidence="8" id="KW-1185">Reference proteome</keyword>
<gene>
    <name evidence="6" type="ORF">BE0216_04675</name>
    <name evidence="5" type="ORF">BEUL_1104</name>
</gene>
<reference evidence="5 7" key="1">
    <citation type="journal article" date="2017" name="BMC Genomics">
        <title>Comparative genomic and phylogenomic analyses of the Bifidobacteriaceae family.</title>
        <authorList>
            <person name="Lugli G.A."/>
            <person name="Milani C."/>
            <person name="Turroni F."/>
            <person name="Duranti S."/>
            <person name="Mancabelli L."/>
            <person name="Mangifesta M."/>
            <person name="Ferrario C."/>
            <person name="Modesto M."/>
            <person name="Mattarelli P."/>
            <person name="Jiri K."/>
            <person name="van Sinderen D."/>
            <person name="Ventura M."/>
        </authorList>
    </citation>
    <scope>NUCLEOTIDE SEQUENCE [LARGE SCALE GENOMIC DNA]</scope>
    <source>
        <strain evidence="5 7">DSM 100216</strain>
    </source>
</reference>
<evidence type="ECO:0000256" key="2">
    <source>
        <dbReference type="ARBA" id="ARBA00038358"/>
    </source>
</evidence>
<dbReference type="InterPro" id="IPR012341">
    <property type="entry name" value="6hp_glycosidase-like_sf"/>
</dbReference>
<evidence type="ECO:0000313" key="5">
    <source>
        <dbReference type="EMBL" id="OZG68093.1"/>
    </source>
</evidence>
<feature type="active site" description="Proton donor" evidence="3">
    <location>
        <position position="174"/>
    </location>
</feature>
<dbReference type="PANTHER" id="PTHR36845:SF1">
    <property type="entry name" value="HYDROLASE, PUTATIVE (AFU_ORTHOLOGUE AFUA_7G05090)-RELATED"/>
    <property type="match status" value="1"/>
</dbReference>
<dbReference type="Pfam" id="PF07470">
    <property type="entry name" value="Glyco_hydro_88"/>
    <property type="match status" value="1"/>
</dbReference>
<evidence type="ECO:0000313" key="7">
    <source>
        <dbReference type="Proteomes" id="UP000216057"/>
    </source>
</evidence>
<dbReference type="AlphaFoldDB" id="A0A261GA29"/>
<feature type="binding site" evidence="4">
    <location>
        <position position="361"/>
    </location>
    <ligand>
        <name>substrate</name>
    </ligand>
</feature>
<dbReference type="OrthoDB" id="428577at2"/>
<dbReference type="Proteomes" id="UP000593943">
    <property type="component" value="Chromosome"/>
</dbReference>
<feature type="active site" description="Nucleophile" evidence="3">
    <location>
        <position position="116"/>
    </location>
</feature>
<dbReference type="EMBL" id="MWWZ01000006">
    <property type="protein sequence ID" value="OZG68093.1"/>
    <property type="molecule type" value="Genomic_DNA"/>
</dbReference>